<name>A0AAP0DE89_9ASTR</name>
<keyword evidence="7" id="KW-1185">Reference proteome</keyword>
<dbReference type="InterPro" id="IPR050655">
    <property type="entry name" value="Plant_B3_domain"/>
</dbReference>
<keyword evidence="5" id="KW-0539">Nucleus</keyword>
<gene>
    <name evidence="6" type="ORF">SSX86_007864</name>
</gene>
<dbReference type="EMBL" id="JBCNJP010000009">
    <property type="protein sequence ID" value="KAK9073540.1"/>
    <property type="molecule type" value="Genomic_DNA"/>
</dbReference>
<keyword evidence="2" id="KW-0805">Transcription regulation</keyword>
<protein>
    <recommendedName>
        <fullName evidence="8">TF-B3 domain-containing protein</fullName>
    </recommendedName>
</protein>
<sequence>MNSRPSMAALHGFFKVILQSQLGFLPLPPDAVQLHFPQLHFPNIPYGHRITLWYSDEKQWQVGFGIRGGLLCFTHGWNDVVEGIPIRDNYWVIFTPVSANRYDMVVYSPNGCDIRDNHALAVGVGQNNADGEAEMEDESDDDVVEVDGWGSGEEDDDVILLDEDEGEHEADVGDVEVLNAHDGVNEDVGLLNDGVEVVNEPDVADVQDQDGGHIGPVEAADGGVQLPVDVNNQPEYIFDDMIIARAKFRFPSTFQRLGNLHPEMKVEVFYEDSDGQTLKVRQEMNRGKPRFNLSGWPGFVKDKGIHIGQVTQVENFGGSIVLVLVNN</sequence>
<dbReference type="GO" id="GO:0005634">
    <property type="term" value="C:nucleus"/>
    <property type="evidence" value="ECO:0007669"/>
    <property type="project" value="UniProtKB-SubCell"/>
</dbReference>
<dbReference type="Gene3D" id="2.40.330.10">
    <property type="entry name" value="DNA-binding pseudobarrel domain"/>
    <property type="match status" value="1"/>
</dbReference>
<evidence type="ECO:0000256" key="4">
    <source>
        <dbReference type="ARBA" id="ARBA00023163"/>
    </source>
</evidence>
<evidence type="ECO:0000256" key="5">
    <source>
        <dbReference type="ARBA" id="ARBA00023242"/>
    </source>
</evidence>
<dbReference type="Proteomes" id="UP001408789">
    <property type="component" value="Unassembled WGS sequence"/>
</dbReference>
<evidence type="ECO:0000313" key="7">
    <source>
        <dbReference type="Proteomes" id="UP001408789"/>
    </source>
</evidence>
<proteinExistence type="predicted"/>
<dbReference type="AlphaFoldDB" id="A0AAP0DE89"/>
<organism evidence="6 7">
    <name type="scientific">Deinandra increscens subsp. villosa</name>
    <dbReference type="NCBI Taxonomy" id="3103831"/>
    <lineage>
        <taxon>Eukaryota</taxon>
        <taxon>Viridiplantae</taxon>
        <taxon>Streptophyta</taxon>
        <taxon>Embryophyta</taxon>
        <taxon>Tracheophyta</taxon>
        <taxon>Spermatophyta</taxon>
        <taxon>Magnoliopsida</taxon>
        <taxon>eudicotyledons</taxon>
        <taxon>Gunneridae</taxon>
        <taxon>Pentapetalae</taxon>
        <taxon>asterids</taxon>
        <taxon>campanulids</taxon>
        <taxon>Asterales</taxon>
        <taxon>Asteraceae</taxon>
        <taxon>Asteroideae</taxon>
        <taxon>Heliantheae alliance</taxon>
        <taxon>Madieae</taxon>
        <taxon>Madiinae</taxon>
        <taxon>Deinandra</taxon>
    </lineage>
</organism>
<reference evidence="6 7" key="1">
    <citation type="submission" date="2024-04" db="EMBL/GenBank/DDBJ databases">
        <title>The reference genome of an endangered Asteraceae, Deinandra increscens subsp. villosa, native to the Central Coast of California.</title>
        <authorList>
            <person name="Guilliams M."/>
            <person name="Hasenstab-Lehman K."/>
            <person name="Meyer R."/>
            <person name="Mcevoy S."/>
        </authorList>
    </citation>
    <scope>NUCLEOTIDE SEQUENCE [LARGE SCALE GENOMIC DNA]</scope>
    <source>
        <tissue evidence="6">Leaf</tissue>
    </source>
</reference>
<dbReference type="PANTHER" id="PTHR31920">
    <property type="entry name" value="B3 DOMAIN-CONTAINING"/>
    <property type="match status" value="1"/>
</dbReference>
<evidence type="ECO:0008006" key="8">
    <source>
        <dbReference type="Google" id="ProtNLM"/>
    </source>
</evidence>
<keyword evidence="4" id="KW-0804">Transcription</keyword>
<comment type="caution">
    <text evidence="6">The sequence shown here is derived from an EMBL/GenBank/DDBJ whole genome shotgun (WGS) entry which is preliminary data.</text>
</comment>
<dbReference type="PANTHER" id="PTHR31920:SF122">
    <property type="entry name" value="B3 DOMAIN-CONTAINING PROTEIN REM23"/>
    <property type="match status" value="1"/>
</dbReference>
<evidence type="ECO:0000256" key="1">
    <source>
        <dbReference type="ARBA" id="ARBA00004123"/>
    </source>
</evidence>
<accession>A0AAP0DE89</accession>
<dbReference type="InterPro" id="IPR015300">
    <property type="entry name" value="DNA-bd_pseudobarrel_sf"/>
</dbReference>
<dbReference type="GO" id="GO:0003677">
    <property type="term" value="F:DNA binding"/>
    <property type="evidence" value="ECO:0007669"/>
    <property type="project" value="UniProtKB-KW"/>
</dbReference>
<evidence type="ECO:0000256" key="2">
    <source>
        <dbReference type="ARBA" id="ARBA00023015"/>
    </source>
</evidence>
<comment type="subcellular location">
    <subcellularLocation>
        <location evidence="1">Nucleus</location>
    </subcellularLocation>
</comment>
<evidence type="ECO:0000256" key="3">
    <source>
        <dbReference type="ARBA" id="ARBA00023125"/>
    </source>
</evidence>
<evidence type="ECO:0000313" key="6">
    <source>
        <dbReference type="EMBL" id="KAK9073540.1"/>
    </source>
</evidence>
<keyword evidence="3" id="KW-0238">DNA-binding</keyword>
<dbReference type="SUPFAM" id="SSF101936">
    <property type="entry name" value="DNA-binding pseudobarrel domain"/>
    <property type="match status" value="2"/>
</dbReference>